<comment type="caution">
    <text evidence="1">The sequence shown here is derived from an EMBL/GenBank/DDBJ whole genome shotgun (WGS) entry which is preliminary data.</text>
</comment>
<dbReference type="EMBL" id="FCNL01000040">
    <property type="protein sequence ID" value="CVI24783.1"/>
    <property type="molecule type" value="Genomic_DNA"/>
</dbReference>
<proteinExistence type="predicted"/>
<dbReference type="AlphaFoldDB" id="A0A822V601"/>
<dbReference type="Proteomes" id="UP000192074">
    <property type="component" value="Unassembled WGS sequence"/>
</dbReference>
<organism evidence="1 2">
    <name type="scientific">Agrobacterium tumefaciens str. B6</name>
    <dbReference type="NCBI Taxonomy" id="1183423"/>
    <lineage>
        <taxon>Bacteria</taxon>
        <taxon>Pseudomonadati</taxon>
        <taxon>Pseudomonadota</taxon>
        <taxon>Alphaproteobacteria</taxon>
        <taxon>Hyphomicrobiales</taxon>
        <taxon>Rhizobiaceae</taxon>
        <taxon>Rhizobium/Agrobacterium group</taxon>
        <taxon>Agrobacterium</taxon>
        <taxon>Agrobacterium tumefaciens complex</taxon>
    </lineage>
</organism>
<reference evidence="1 2" key="1">
    <citation type="submission" date="2016-01" db="EMBL/GenBank/DDBJ databases">
        <authorList>
            <person name="Regsiter A."/>
            <person name="william w."/>
        </authorList>
    </citation>
    <scope>NUCLEOTIDE SEQUENCE [LARGE SCALE GENOMIC DNA]</scope>
    <source>
        <strain evidence="1 2">B6</strain>
    </source>
</reference>
<sequence length="67" mass="7511">MPNPCCPPSPTLFFRSIDKRGDGKDQLGTLPHLNANEIENAQNNCIQLLHSLLQIMNPSWNATIPHF</sequence>
<gene>
    <name evidence="1" type="ORF">AGR4A_pAt10297</name>
</gene>
<accession>A0A822V601</accession>
<protein>
    <submittedName>
        <fullName evidence="1">Uncharacterized protein</fullName>
    </submittedName>
</protein>
<evidence type="ECO:0000313" key="2">
    <source>
        <dbReference type="Proteomes" id="UP000192074"/>
    </source>
</evidence>
<evidence type="ECO:0000313" key="1">
    <source>
        <dbReference type="EMBL" id="CVI24783.1"/>
    </source>
</evidence>
<name>A0A822V601_AGRTU</name>